<sequence length="394" mass="44109">MGYFSLLLRPASLWWALLLLALASCIDRFEPTVLNASVGYLVVDGSINLNGVSTVRLSRTQNLSSKDAPPAETKASVFIEQEGGLRFPLLETAPGVYASQALNLVPGKRYRLFFRTQKQQDFASDFVEAKTTPAIDSVTWQAGAQGLQFYVDAHDAANNTRYYRWDFEETWEFTSAYVSGVEYRNGQLTSRTGEDIFHCWRTEKSTAIKLGSTAKLGQDVIAHQPLTLLPPTSEKLGQKYSLLVRQYALTAAEFAYWELLQKNTESLGTLFDPLPSQLVGNVHALSDASETVIGFVGVQSVTEKRIFVDYGQLPRTWVFQTGYEKCVPPDTIPGPHDLKKPPLPLVIEFFKSGVFLPIEEIQIGTDPTKYYLYSSAECVDCRKRGTNKRPAFWQ</sequence>
<dbReference type="KEGG" id="hyj:FHG12_05170"/>
<keyword evidence="2" id="KW-1185">Reference proteome</keyword>
<evidence type="ECO:0000313" key="2">
    <source>
        <dbReference type="Proteomes" id="UP000305398"/>
    </source>
</evidence>
<accession>A0A5B7ZYL0</accession>
<dbReference type="InterPro" id="IPR025345">
    <property type="entry name" value="DUF4249"/>
</dbReference>
<dbReference type="OrthoDB" id="1062680at2"/>
<name>A0A5B7ZYL0_9BACT</name>
<protein>
    <submittedName>
        <fullName evidence="1">DUF4249 domain-containing protein</fullName>
    </submittedName>
</protein>
<proteinExistence type="predicted"/>
<dbReference type="Pfam" id="PF14054">
    <property type="entry name" value="DUF4249"/>
    <property type="match status" value="1"/>
</dbReference>
<dbReference type="AlphaFoldDB" id="A0A5B7ZYL0"/>
<gene>
    <name evidence="1" type="ORF">FHG12_05170</name>
</gene>
<dbReference type="RefSeq" id="WP_139514714.1">
    <property type="nucleotide sequence ID" value="NZ_CP040896.1"/>
</dbReference>
<dbReference type="Proteomes" id="UP000305398">
    <property type="component" value="Chromosome"/>
</dbReference>
<reference evidence="1 2" key="1">
    <citation type="submission" date="2019-06" db="EMBL/GenBank/DDBJ databases">
        <authorList>
            <person name="Srinivasan S."/>
        </authorList>
    </citation>
    <scope>NUCLEOTIDE SEQUENCE [LARGE SCALE GENOMIC DNA]</scope>
    <source>
        <strain evidence="1 2">17J68-5</strain>
    </source>
</reference>
<organism evidence="1 2">
    <name type="scientific">Hymenobacter jejuensis</name>
    <dbReference type="NCBI Taxonomy" id="2502781"/>
    <lineage>
        <taxon>Bacteria</taxon>
        <taxon>Pseudomonadati</taxon>
        <taxon>Bacteroidota</taxon>
        <taxon>Cytophagia</taxon>
        <taxon>Cytophagales</taxon>
        <taxon>Hymenobacteraceae</taxon>
        <taxon>Hymenobacter</taxon>
    </lineage>
</organism>
<dbReference type="EMBL" id="CP040896">
    <property type="protein sequence ID" value="QDA59533.1"/>
    <property type="molecule type" value="Genomic_DNA"/>
</dbReference>
<evidence type="ECO:0000313" key="1">
    <source>
        <dbReference type="EMBL" id="QDA59533.1"/>
    </source>
</evidence>